<feature type="coiled-coil region" evidence="4">
    <location>
        <begin position="71"/>
        <end position="103"/>
    </location>
</feature>
<keyword evidence="4" id="KW-0175">Coiled coil</keyword>
<feature type="region of interest" description="Disordered" evidence="5">
    <location>
        <begin position="179"/>
        <end position="200"/>
    </location>
</feature>
<evidence type="ECO:0000256" key="2">
    <source>
        <dbReference type="ARBA" id="ARBA00022771"/>
    </source>
</evidence>
<dbReference type="PANTHER" id="PTHR12681">
    <property type="entry name" value="ZINC FINGER-CONTAINING PROTEIN P48ZNF"/>
    <property type="match status" value="1"/>
</dbReference>
<comment type="caution">
    <text evidence="7">The sequence shown here is derived from an EMBL/GenBank/DDBJ whole genome shotgun (WGS) entry which is preliminary data.</text>
</comment>
<feature type="region of interest" description="Disordered" evidence="5">
    <location>
        <begin position="264"/>
        <end position="286"/>
    </location>
</feature>
<dbReference type="Pfam" id="PF16543">
    <property type="entry name" value="DFRP_C"/>
    <property type="match status" value="1"/>
</dbReference>
<dbReference type="GO" id="GO:0008270">
    <property type="term" value="F:zinc ion binding"/>
    <property type="evidence" value="ECO:0007669"/>
    <property type="project" value="UniProtKB-KW"/>
</dbReference>
<proteinExistence type="predicted"/>
<protein>
    <recommendedName>
        <fullName evidence="6">ZC3H15/TMA46 family C-terminal domain-containing protein</fullName>
    </recommendedName>
</protein>
<reference evidence="7" key="1">
    <citation type="submission" date="2020-10" db="EMBL/GenBank/DDBJ databases">
        <title>Unveiling of a novel bifunctional photoreceptor, Dualchrome1, isolated from a cosmopolitan green alga.</title>
        <authorList>
            <person name="Suzuki S."/>
            <person name="Kawachi M."/>
        </authorList>
    </citation>
    <scope>NUCLEOTIDE SEQUENCE</scope>
    <source>
        <strain evidence="7">NIES 2893</strain>
    </source>
</reference>
<dbReference type="AlphaFoldDB" id="A0A830HY91"/>
<organism evidence="7 8">
    <name type="scientific">Pycnococcus provasolii</name>
    <dbReference type="NCBI Taxonomy" id="41880"/>
    <lineage>
        <taxon>Eukaryota</taxon>
        <taxon>Viridiplantae</taxon>
        <taxon>Chlorophyta</taxon>
        <taxon>Pseudoscourfieldiophyceae</taxon>
        <taxon>Pseudoscourfieldiales</taxon>
        <taxon>Pycnococcaceae</taxon>
        <taxon>Pycnococcus</taxon>
    </lineage>
</organism>
<feature type="region of interest" description="Disordered" evidence="5">
    <location>
        <begin position="1"/>
        <end position="59"/>
    </location>
</feature>
<dbReference type="PANTHER" id="PTHR12681:SF0">
    <property type="entry name" value="ZINC FINGER CCCH DOMAIN-CONTAINING PROTEIN 15"/>
    <property type="match status" value="1"/>
</dbReference>
<evidence type="ECO:0000256" key="4">
    <source>
        <dbReference type="SAM" id="Coils"/>
    </source>
</evidence>
<dbReference type="EMBL" id="BNJQ01000037">
    <property type="protein sequence ID" value="GHP11978.1"/>
    <property type="molecule type" value="Genomic_DNA"/>
</dbReference>
<evidence type="ECO:0000313" key="7">
    <source>
        <dbReference type="EMBL" id="GHP11978.1"/>
    </source>
</evidence>
<dbReference type="OrthoDB" id="278280at2759"/>
<dbReference type="GO" id="GO:0002181">
    <property type="term" value="P:cytoplasmic translation"/>
    <property type="evidence" value="ECO:0007669"/>
    <property type="project" value="TreeGrafter"/>
</dbReference>
<evidence type="ECO:0000313" key="8">
    <source>
        <dbReference type="Proteomes" id="UP000660262"/>
    </source>
</evidence>
<evidence type="ECO:0000259" key="6">
    <source>
        <dbReference type="Pfam" id="PF16543"/>
    </source>
</evidence>
<keyword evidence="3" id="KW-0862">Zinc</keyword>
<keyword evidence="1" id="KW-0479">Metal-binding</keyword>
<gene>
    <name evidence="7" type="ORF">PPROV_001070500</name>
</gene>
<evidence type="ECO:0000256" key="5">
    <source>
        <dbReference type="SAM" id="MobiDB-lite"/>
    </source>
</evidence>
<dbReference type="InterPro" id="IPR032378">
    <property type="entry name" value="ZC3H15/TMA46_C"/>
</dbReference>
<keyword evidence="8" id="KW-1185">Reference proteome</keyword>
<accession>A0A830HY91</accession>
<dbReference type="Gene3D" id="6.20.400.10">
    <property type="match status" value="1"/>
</dbReference>
<feature type="compositionally biased region" description="Basic and acidic residues" evidence="5">
    <location>
        <begin position="19"/>
        <end position="46"/>
    </location>
</feature>
<evidence type="ECO:0000256" key="3">
    <source>
        <dbReference type="ARBA" id="ARBA00022833"/>
    </source>
</evidence>
<dbReference type="GO" id="GO:0003729">
    <property type="term" value="F:mRNA binding"/>
    <property type="evidence" value="ECO:0007669"/>
    <property type="project" value="TreeGrafter"/>
</dbReference>
<name>A0A830HY91_9CHLO</name>
<feature type="domain" description="ZC3H15/TMA46 family C-terminal" evidence="6">
    <location>
        <begin position="150"/>
        <end position="224"/>
    </location>
</feature>
<dbReference type="GO" id="GO:0005829">
    <property type="term" value="C:cytosol"/>
    <property type="evidence" value="ECO:0007669"/>
    <property type="project" value="TreeGrafter"/>
</dbReference>
<feature type="compositionally biased region" description="Basic and acidic residues" evidence="5">
    <location>
        <begin position="179"/>
        <end position="194"/>
    </location>
</feature>
<feature type="region of interest" description="Disordered" evidence="5">
    <location>
        <begin position="104"/>
        <end position="133"/>
    </location>
</feature>
<dbReference type="Proteomes" id="UP000660262">
    <property type="component" value="Unassembled WGS sequence"/>
</dbReference>
<evidence type="ECO:0000256" key="1">
    <source>
        <dbReference type="ARBA" id="ARBA00022723"/>
    </source>
</evidence>
<keyword evidence="2" id="KW-0863">Zinc-finger</keyword>
<sequence length="297" mass="33649">MGKKAAGVAGHTSSGPTKADAKKAEEKKKKEYDKERAERKAREASDRTFGLKNKNKSKVVQEQIKHMTGGVLAAEKALNNKKEKEARAKKEAEEQAARELEALFNAVPKSSSKKLQQDAKKQTQQQQEELDPKQQLYELFYGNDPEVMKLPVEERIEKAKKLIKPTTKLTTEVFQKWREDKKRQRVEQQEDSKAKRFASNTQNGREIFTFKLGNLDDDKAASAEKVVAPEDAPAYYDAPLTEEEELMLLEEEDDDIDEIEAMLEAEEAKEEEHADGDNDDDEHQDAVDAVARLSVEA</sequence>